<keyword evidence="1" id="KW-0175">Coiled coil</keyword>
<comment type="caution">
    <text evidence="2">The sequence shown here is derived from an EMBL/GenBank/DDBJ whole genome shotgun (WGS) entry which is preliminary data.</text>
</comment>
<gene>
    <name evidence="2" type="ORF">ABMA28_017055</name>
</gene>
<reference evidence="2 3" key="1">
    <citation type="submission" date="2024-06" db="EMBL/GenBank/DDBJ databases">
        <title>A chromosome-level genome assembly of beet webworm, Loxostege sticticalis.</title>
        <authorList>
            <person name="Zhang Y."/>
        </authorList>
    </citation>
    <scope>NUCLEOTIDE SEQUENCE [LARGE SCALE GENOMIC DNA]</scope>
    <source>
        <strain evidence="2">AQ028</strain>
        <tissue evidence="2">Male pupae</tissue>
    </source>
</reference>
<name>A0ABD0T6S9_LOXSC</name>
<dbReference type="PANTHER" id="PTHR23356:SF16">
    <property type="entry name" value="DPY30 DOMAIN CONTAINING 2"/>
    <property type="match status" value="1"/>
</dbReference>
<dbReference type="SUPFAM" id="SSF69360">
    <property type="entry name" value="Cell wall binding repeat"/>
    <property type="match status" value="1"/>
</dbReference>
<protein>
    <submittedName>
        <fullName evidence="2">Uncharacterized protein</fullName>
    </submittedName>
</protein>
<dbReference type="InterPro" id="IPR037856">
    <property type="entry name" value="Sdc1/DPY30"/>
</dbReference>
<dbReference type="Proteomes" id="UP001549921">
    <property type="component" value="Unassembled WGS sequence"/>
</dbReference>
<evidence type="ECO:0000313" key="3">
    <source>
        <dbReference type="Proteomes" id="UP001549921"/>
    </source>
</evidence>
<dbReference type="CDD" id="cd22966">
    <property type="entry name" value="DD_DYDC-like"/>
    <property type="match status" value="1"/>
</dbReference>
<sequence>MEKEQDASYLFEISKTIKQFYESPVIFVTKKDYSDNVFNAMCSMRTAIQNGSKSEMIDVIADFHLQWLHAVNDIDNFKKLINDLPREDMYQAISYTIDAIAYRLKYYHRYMEKHRSSLSNAYQAHVLADYEIVEEMHNDVTQALLDKLKCFRNLGSNDDFKLKVKENVEDLLQWLDKINDGLAINFTKYMHLHVPHLRSDLTKTLQQIVHDMQKLPSGQVMMEELNRKGQEISSMIRGITAYNLEISKVEEKISVLEDRIDRLQHEPMSAAVMALQHKKEYLERRLSDLKSLRITLKTIHQLSNIPLETIPEEELCACEDFYQFRIFNHLLPAEVREQLVTKLCYLWDLAVFGEHSHKSIISILSVADMKEEFTDELGTYYFDENSRKIYKMEEDDTLYQPNESNELVPLSDDAEHVYYYDECGRYFIDSKTRQRVYKAHATASEYMMDSTGILLKSKEEIDGTTFYYDNYGRYYINQDGKHIYRDTDAASEYENDGLGNLVRIRSHLDIFEPCPDDAHVTEDFRYLKQTVGTALRECIADVILHQPADPIKYLSASLIKYRENMELKDRRSTEKEELNIEREIRLAEERAAAERAAMEAALLAQGGSEASYDSNLLKYTSMHHQDDAVSVGGASSK</sequence>
<proteinExistence type="predicted"/>
<evidence type="ECO:0000313" key="2">
    <source>
        <dbReference type="EMBL" id="KAL0839073.1"/>
    </source>
</evidence>
<accession>A0ABD0T6S9</accession>
<dbReference type="InterPro" id="IPR049630">
    <property type="entry name" value="DYDC-like_DD"/>
</dbReference>
<feature type="coiled-coil region" evidence="1">
    <location>
        <begin position="239"/>
        <end position="292"/>
    </location>
</feature>
<dbReference type="PANTHER" id="PTHR23356">
    <property type="entry name" value="DPY30-RELATED"/>
    <property type="match status" value="1"/>
</dbReference>
<organism evidence="2 3">
    <name type="scientific">Loxostege sticticalis</name>
    <name type="common">Beet webworm moth</name>
    <dbReference type="NCBI Taxonomy" id="481309"/>
    <lineage>
        <taxon>Eukaryota</taxon>
        <taxon>Metazoa</taxon>
        <taxon>Ecdysozoa</taxon>
        <taxon>Arthropoda</taxon>
        <taxon>Hexapoda</taxon>
        <taxon>Insecta</taxon>
        <taxon>Pterygota</taxon>
        <taxon>Neoptera</taxon>
        <taxon>Endopterygota</taxon>
        <taxon>Lepidoptera</taxon>
        <taxon>Glossata</taxon>
        <taxon>Ditrysia</taxon>
        <taxon>Pyraloidea</taxon>
        <taxon>Crambidae</taxon>
        <taxon>Pyraustinae</taxon>
        <taxon>Loxostege</taxon>
    </lineage>
</organism>
<dbReference type="EMBL" id="JBEDNZ010000009">
    <property type="protein sequence ID" value="KAL0839073.1"/>
    <property type="molecule type" value="Genomic_DNA"/>
</dbReference>
<evidence type="ECO:0000256" key="1">
    <source>
        <dbReference type="SAM" id="Coils"/>
    </source>
</evidence>
<dbReference type="AlphaFoldDB" id="A0ABD0T6S9"/>
<dbReference type="Gene3D" id="1.20.890.10">
    <property type="entry name" value="cAMP-dependent protein kinase regulatory subunit, dimerization-anchoring domain"/>
    <property type="match status" value="1"/>
</dbReference>